<evidence type="ECO:0000256" key="4">
    <source>
        <dbReference type="ARBA" id="ARBA00023274"/>
    </source>
</evidence>
<evidence type="ECO:0000256" key="6">
    <source>
        <dbReference type="ARBA" id="ARBA00035361"/>
    </source>
</evidence>
<dbReference type="Pfam" id="PF00467">
    <property type="entry name" value="KOW"/>
    <property type="match status" value="1"/>
</dbReference>
<dbReference type="NCBIfam" id="TIGR01079">
    <property type="entry name" value="rplX_bact"/>
    <property type="match status" value="1"/>
</dbReference>
<dbReference type="InterPro" id="IPR008991">
    <property type="entry name" value="Translation_prot_SH3-like_sf"/>
</dbReference>
<proteinExistence type="inferred from homology"/>
<dbReference type="PROSITE" id="PS01108">
    <property type="entry name" value="RIBOSOMAL_L24"/>
    <property type="match status" value="1"/>
</dbReference>
<dbReference type="InterPro" id="IPR041988">
    <property type="entry name" value="Ribosomal_uL24_KOW"/>
</dbReference>
<dbReference type="InterPro" id="IPR057264">
    <property type="entry name" value="Ribosomal_uL24_C"/>
</dbReference>
<dbReference type="InterPro" id="IPR005825">
    <property type="entry name" value="Ribosomal_uL24_CS"/>
</dbReference>
<dbReference type="InterPro" id="IPR014722">
    <property type="entry name" value="Rib_uL2_dom2"/>
</dbReference>
<dbReference type="SMART" id="SM00739">
    <property type="entry name" value="KOW"/>
    <property type="match status" value="1"/>
</dbReference>
<protein>
    <recommendedName>
        <fullName evidence="5">Large ribosomal subunit protein uL24c</fullName>
    </recommendedName>
    <alternativeName>
        <fullName evidence="6">50S ribosomal protein L24, chloroplastic</fullName>
    </alternativeName>
</protein>
<reference evidence="10 11" key="1">
    <citation type="journal article" date="2018" name="Mol. Biol. Evol.">
        <title>Analysis of the draft genome of the red seaweed Gracilariopsis chorda provides insights into genome size evolution in Rhodophyta.</title>
        <authorList>
            <person name="Lee J."/>
            <person name="Yang E.C."/>
            <person name="Graf L."/>
            <person name="Yang J.H."/>
            <person name="Qiu H."/>
            <person name="Zel Zion U."/>
            <person name="Chan C.X."/>
            <person name="Stephens T.G."/>
            <person name="Weber A.P.M."/>
            <person name="Boo G.H."/>
            <person name="Boo S.M."/>
            <person name="Kim K.M."/>
            <person name="Shin Y."/>
            <person name="Jung M."/>
            <person name="Lee S.J."/>
            <person name="Yim H.S."/>
            <person name="Lee J.H."/>
            <person name="Bhattacharya D."/>
            <person name="Yoon H.S."/>
        </authorList>
    </citation>
    <scope>NUCLEOTIDE SEQUENCE [LARGE SCALE GENOMIC DNA]</scope>
    <source>
        <strain evidence="10 11">SKKU-2015</strain>
        <tissue evidence="10">Whole body</tissue>
    </source>
</reference>
<keyword evidence="11" id="KW-1185">Reference proteome</keyword>
<evidence type="ECO:0000259" key="9">
    <source>
        <dbReference type="SMART" id="SM00739"/>
    </source>
</evidence>
<evidence type="ECO:0000256" key="7">
    <source>
        <dbReference type="RuleBase" id="RU003477"/>
    </source>
</evidence>
<dbReference type="GO" id="GO:0006412">
    <property type="term" value="P:translation"/>
    <property type="evidence" value="ECO:0007669"/>
    <property type="project" value="InterPro"/>
</dbReference>
<dbReference type="HAMAP" id="MF_01326_B">
    <property type="entry name" value="Ribosomal_uL24_B"/>
    <property type="match status" value="1"/>
</dbReference>
<sequence>MLRLPHYAARRPRIPAAPTFSRQTRAASKKSLARGMRLRGGGAIPGPRFGGKLSVDMTHRSESMIDAIRTPTPVTNPLKRWRILRGDFVEVISGPEKGKRGRVIEVVRASNRVVVEGVGLVRKKMLQPGGFEKVFETESPIYVSRVAVVCPQTDQPTRVTFAFLEDGTKVRVSKKSGVIIPRPEILKQRRNPHPEDSPKDTAPTVVLHRSYNDEEGLYEQYAGFKALVDKAI</sequence>
<gene>
    <name evidence="10" type="ORF">BWQ96_05108</name>
</gene>
<dbReference type="Pfam" id="PF17136">
    <property type="entry name" value="ribosomal_L24"/>
    <property type="match status" value="1"/>
</dbReference>
<dbReference type="AlphaFoldDB" id="A0A2V3ISQ1"/>
<dbReference type="Proteomes" id="UP000247409">
    <property type="component" value="Unassembled WGS sequence"/>
</dbReference>
<organism evidence="10 11">
    <name type="scientific">Gracilariopsis chorda</name>
    <dbReference type="NCBI Taxonomy" id="448386"/>
    <lineage>
        <taxon>Eukaryota</taxon>
        <taxon>Rhodophyta</taxon>
        <taxon>Florideophyceae</taxon>
        <taxon>Rhodymeniophycidae</taxon>
        <taxon>Gracilariales</taxon>
        <taxon>Gracilariaceae</taxon>
        <taxon>Gracilariopsis</taxon>
    </lineage>
</organism>
<dbReference type="CDD" id="cd06089">
    <property type="entry name" value="KOW_RPL26"/>
    <property type="match status" value="1"/>
</dbReference>
<dbReference type="STRING" id="448386.A0A2V3ISQ1"/>
<feature type="domain" description="KOW" evidence="9">
    <location>
        <begin position="82"/>
        <end position="109"/>
    </location>
</feature>
<comment type="similarity">
    <text evidence="2 7">Belongs to the universal ribosomal protein uL24 family.</text>
</comment>
<dbReference type="PANTHER" id="PTHR12903">
    <property type="entry name" value="MITOCHONDRIAL RIBOSOMAL PROTEIN L24"/>
    <property type="match status" value="1"/>
</dbReference>
<evidence type="ECO:0000256" key="3">
    <source>
        <dbReference type="ARBA" id="ARBA00022980"/>
    </source>
</evidence>
<evidence type="ECO:0000313" key="11">
    <source>
        <dbReference type="Proteomes" id="UP000247409"/>
    </source>
</evidence>
<keyword evidence="4 7" id="KW-0687">Ribonucleoprotein</keyword>
<dbReference type="EMBL" id="NBIV01000069">
    <property type="protein sequence ID" value="PXF45134.1"/>
    <property type="molecule type" value="Genomic_DNA"/>
</dbReference>
<comment type="function">
    <text evidence="1">One of two assembly initiator proteins, it binds directly to the 5'-end of the 23S rRNA, where it nucleates assembly of the 50S subunit.</text>
</comment>
<dbReference type="GO" id="GO:1990904">
    <property type="term" value="C:ribonucleoprotein complex"/>
    <property type="evidence" value="ECO:0007669"/>
    <property type="project" value="UniProtKB-KW"/>
</dbReference>
<keyword evidence="3 7" id="KW-0689">Ribosomal protein</keyword>
<comment type="caution">
    <text evidence="10">The sequence shown here is derived from an EMBL/GenBank/DDBJ whole genome shotgun (WGS) entry which is preliminary data.</text>
</comment>
<dbReference type="InterPro" id="IPR005824">
    <property type="entry name" value="KOW"/>
</dbReference>
<dbReference type="GO" id="GO:0005840">
    <property type="term" value="C:ribosome"/>
    <property type="evidence" value="ECO:0007669"/>
    <property type="project" value="UniProtKB-KW"/>
</dbReference>
<dbReference type="GO" id="GO:0003735">
    <property type="term" value="F:structural constituent of ribosome"/>
    <property type="evidence" value="ECO:0007669"/>
    <property type="project" value="InterPro"/>
</dbReference>
<dbReference type="Gene3D" id="2.30.30.30">
    <property type="match status" value="1"/>
</dbReference>
<dbReference type="GO" id="GO:0003723">
    <property type="term" value="F:RNA binding"/>
    <property type="evidence" value="ECO:0007669"/>
    <property type="project" value="InterPro"/>
</dbReference>
<evidence type="ECO:0000256" key="5">
    <source>
        <dbReference type="ARBA" id="ARBA00035282"/>
    </source>
</evidence>
<dbReference type="SUPFAM" id="SSF50104">
    <property type="entry name" value="Translation proteins SH3-like domain"/>
    <property type="match status" value="1"/>
</dbReference>
<accession>A0A2V3ISQ1</accession>
<name>A0A2V3ISQ1_9FLOR</name>
<dbReference type="OrthoDB" id="359154at2759"/>
<dbReference type="InterPro" id="IPR003256">
    <property type="entry name" value="Ribosomal_uL24"/>
</dbReference>
<evidence type="ECO:0000256" key="8">
    <source>
        <dbReference type="SAM" id="MobiDB-lite"/>
    </source>
</evidence>
<evidence type="ECO:0000256" key="1">
    <source>
        <dbReference type="ARBA" id="ARBA00004072"/>
    </source>
</evidence>
<evidence type="ECO:0000256" key="2">
    <source>
        <dbReference type="ARBA" id="ARBA00010618"/>
    </source>
</evidence>
<feature type="region of interest" description="Disordered" evidence="8">
    <location>
        <begin position="20"/>
        <end position="43"/>
    </location>
</feature>
<evidence type="ECO:0000313" key="10">
    <source>
        <dbReference type="EMBL" id="PXF45134.1"/>
    </source>
</evidence>